<organism evidence="7 9">
    <name type="scientific">Frankliniella occidentalis</name>
    <name type="common">Western flower thrips</name>
    <name type="synonym">Euthrips occidentalis</name>
    <dbReference type="NCBI Taxonomy" id="133901"/>
    <lineage>
        <taxon>Eukaryota</taxon>
        <taxon>Metazoa</taxon>
        <taxon>Ecdysozoa</taxon>
        <taxon>Arthropoda</taxon>
        <taxon>Hexapoda</taxon>
        <taxon>Insecta</taxon>
        <taxon>Pterygota</taxon>
        <taxon>Neoptera</taxon>
        <taxon>Paraneoptera</taxon>
        <taxon>Thysanoptera</taxon>
        <taxon>Terebrantia</taxon>
        <taxon>Thripoidea</taxon>
        <taxon>Thripidae</taxon>
        <taxon>Frankliniella</taxon>
    </lineage>
</organism>
<dbReference type="Gene3D" id="3.30.40.10">
    <property type="entry name" value="Zinc/RING finger domain, C3HC4 (zinc finger)"/>
    <property type="match status" value="1"/>
</dbReference>
<evidence type="ECO:0000259" key="6">
    <source>
        <dbReference type="PROSITE" id="PS50089"/>
    </source>
</evidence>
<feature type="region of interest" description="Disordered" evidence="5">
    <location>
        <begin position="179"/>
        <end position="292"/>
    </location>
</feature>
<dbReference type="Pfam" id="PF14634">
    <property type="entry name" value="zf-RING_5"/>
    <property type="match status" value="1"/>
</dbReference>
<dbReference type="GO" id="GO:0008270">
    <property type="term" value="F:zinc ion binding"/>
    <property type="evidence" value="ECO:0007669"/>
    <property type="project" value="UniProtKB-KW"/>
</dbReference>
<keyword evidence="2 4" id="KW-0863">Zinc-finger</keyword>
<evidence type="ECO:0000313" key="8">
    <source>
        <dbReference type="RefSeq" id="XP_026288172.2"/>
    </source>
</evidence>
<feature type="domain" description="RING-type" evidence="6">
    <location>
        <begin position="3"/>
        <end position="44"/>
    </location>
</feature>
<dbReference type="SUPFAM" id="SSF57850">
    <property type="entry name" value="RING/U-box"/>
    <property type="match status" value="1"/>
</dbReference>
<evidence type="ECO:0000256" key="5">
    <source>
        <dbReference type="SAM" id="MobiDB-lite"/>
    </source>
</evidence>
<dbReference type="Proteomes" id="UP000504606">
    <property type="component" value="Unplaced"/>
</dbReference>
<dbReference type="RefSeq" id="XP_026288174.2">
    <property type="nucleotide sequence ID" value="XM_026432389.2"/>
</dbReference>
<sequence>MDCDICEEEFDQEERAPKTVVPCAHTVCLQCLQRSEKRECPTCRTEFGVTPESLPNNFSLMRLLERQRDPSGRVRGAWCSDCSAPASRLCWDRDHDVMPIKRALRRTIESVLPQVSAQLQRLQDECQGEQALLALNLLAAESWHVTVQGGGNELTGTVRNTEDPLVKIMWIVLASKAAHAEGRDETPRQTTTQAPPPAPGPAAPRTPPAALGPPAPHGHPPAQALNAAHRPPVAQAPPAAHRPPVAQAAPVAQGLPIGEAPPAAQGQPAAQRLPDAQGPRELVGTIGGGPNDNLRDKAAALREAPGVVRLELSCNRDPAWSLQLLQCAAPTVEQLRLDCPRDAHVRAVHTMPRLRTLDVHDDGTLDRQPPELPALPAGHSGLQWLRVFGLSSGTVRSLLRAHGGTLEVLQLRVGTAGPKKWPESCSDLHALLEQCGLRALRRLVLWRVCCHHEKTACTEQRRVVLRVLPRAEVLCSKCDGVVKEEF</sequence>
<dbReference type="RefSeq" id="XP_026288172.2">
    <property type="nucleotide sequence ID" value="XM_026432387.2"/>
</dbReference>
<dbReference type="KEGG" id="foc:113213351"/>
<keyword evidence="7" id="KW-1185">Reference proteome</keyword>
<gene>
    <name evidence="8 9" type="primary">LOC113213351</name>
</gene>
<feature type="compositionally biased region" description="Low complexity" evidence="5">
    <location>
        <begin position="260"/>
        <end position="271"/>
    </location>
</feature>
<dbReference type="GeneID" id="113213351"/>
<feature type="compositionally biased region" description="Low complexity" evidence="5">
    <location>
        <begin position="220"/>
        <end position="253"/>
    </location>
</feature>
<evidence type="ECO:0000256" key="2">
    <source>
        <dbReference type="ARBA" id="ARBA00022771"/>
    </source>
</evidence>
<dbReference type="InterPro" id="IPR032675">
    <property type="entry name" value="LRR_dom_sf"/>
</dbReference>
<keyword evidence="3" id="KW-0862">Zinc</keyword>
<dbReference type="InterPro" id="IPR017907">
    <property type="entry name" value="Znf_RING_CS"/>
</dbReference>
<proteinExistence type="predicted"/>
<dbReference type="InterPro" id="IPR052667">
    <property type="entry name" value="E3_ubiquitin-ligase_RING"/>
</dbReference>
<dbReference type="PANTHER" id="PTHR47156">
    <property type="entry name" value="PROTEIN CBG20824"/>
    <property type="match status" value="1"/>
</dbReference>
<evidence type="ECO:0000256" key="1">
    <source>
        <dbReference type="ARBA" id="ARBA00022723"/>
    </source>
</evidence>
<dbReference type="PROSITE" id="PS00518">
    <property type="entry name" value="ZF_RING_1"/>
    <property type="match status" value="1"/>
</dbReference>
<protein>
    <submittedName>
        <fullName evidence="8 9">Uncharacterized protein LOC113213351</fullName>
    </submittedName>
</protein>
<dbReference type="InterPro" id="IPR013083">
    <property type="entry name" value="Znf_RING/FYVE/PHD"/>
</dbReference>
<dbReference type="AlphaFoldDB" id="A0A6J1T3L6"/>
<dbReference type="InterPro" id="IPR001841">
    <property type="entry name" value="Znf_RING"/>
</dbReference>
<evidence type="ECO:0000256" key="3">
    <source>
        <dbReference type="ARBA" id="ARBA00022833"/>
    </source>
</evidence>
<dbReference type="PANTHER" id="PTHR47156:SF10">
    <property type="entry name" value="E3 UBIQUITIN-PROTEIN LIGASE TRIM-21-RELATED"/>
    <property type="match status" value="1"/>
</dbReference>
<evidence type="ECO:0000313" key="9">
    <source>
        <dbReference type="RefSeq" id="XP_026288174.2"/>
    </source>
</evidence>
<evidence type="ECO:0000256" key="4">
    <source>
        <dbReference type="PROSITE-ProRule" id="PRU00175"/>
    </source>
</evidence>
<keyword evidence="1" id="KW-0479">Metal-binding</keyword>
<reference evidence="8 9" key="1">
    <citation type="submission" date="2025-04" db="UniProtKB">
        <authorList>
            <consortium name="RefSeq"/>
        </authorList>
    </citation>
    <scope>IDENTIFICATION</scope>
    <source>
        <tissue evidence="8 9">Whole organism</tissue>
    </source>
</reference>
<name>A0A6J1T3L6_FRAOC</name>
<dbReference type="PROSITE" id="PS50089">
    <property type="entry name" value="ZF_RING_2"/>
    <property type="match status" value="1"/>
</dbReference>
<dbReference type="Gene3D" id="3.80.10.10">
    <property type="entry name" value="Ribonuclease Inhibitor"/>
    <property type="match status" value="1"/>
</dbReference>
<feature type="compositionally biased region" description="Pro residues" evidence="5">
    <location>
        <begin position="194"/>
        <end position="219"/>
    </location>
</feature>
<accession>A0A6J1T3L6</accession>
<dbReference type="SMART" id="SM00184">
    <property type="entry name" value="RING"/>
    <property type="match status" value="1"/>
</dbReference>
<dbReference type="OrthoDB" id="252722at2759"/>
<evidence type="ECO:0000313" key="7">
    <source>
        <dbReference type="Proteomes" id="UP000504606"/>
    </source>
</evidence>